<dbReference type="KEGG" id="plig:NAG76_16860"/>
<protein>
    <submittedName>
        <fullName evidence="2">Alpha/beta hydrolase</fullName>
    </submittedName>
</protein>
<feature type="domain" description="AB hydrolase-1" evidence="1">
    <location>
        <begin position="51"/>
        <end position="271"/>
    </location>
</feature>
<dbReference type="GO" id="GO:0016787">
    <property type="term" value="F:hydrolase activity"/>
    <property type="evidence" value="ECO:0007669"/>
    <property type="project" value="UniProtKB-KW"/>
</dbReference>
<dbReference type="SUPFAM" id="SSF53474">
    <property type="entry name" value="alpha/beta-Hydrolases"/>
    <property type="match status" value="1"/>
</dbReference>
<evidence type="ECO:0000259" key="1">
    <source>
        <dbReference type="Pfam" id="PF00561"/>
    </source>
</evidence>
<dbReference type="Proteomes" id="UP001056756">
    <property type="component" value="Chromosome"/>
</dbReference>
<dbReference type="InterPro" id="IPR050266">
    <property type="entry name" value="AB_hydrolase_sf"/>
</dbReference>
<sequence>MDIFSEAHHREQYEKCYDESLKLFGIPANSFKFETTFGLTHVLQFGDPKLPPLILIHGYAMSSAIWYPNVPAFAKQYAVYAIDIIGDIGKSIANQVILQTEQVVEWLHEVLDYLQLDKVYLAGHSIGGYISLRYALTHQSRIIKLVLYAPAASFHRLSLKFFYYAFPGFLFHTEKWIDRAFGSLSSHNKPLNEVFRQQIIAGFQHSVPLFRLYPLKIDEEQFASLKIPVLIMIGETELLYPAKKAMDYARKVLPHAQLLLVAGANHSFIFEQANVVNKATLTFLGYS</sequence>
<dbReference type="PANTHER" id="PTHR43798">
    <property type="entry name" value="MONOACYLGLYCEROL LIPASE"/>
    <property type="match status" value="1"/>
</dbReference>
<evidence type="ECO:0000313" key="2">
    <source>
        <dbReference type="EMBL" id="URN93489.1"/>
    </source>
</evidence>
<organism evidence="2 3">
    <name type="scientific">Candidatus Pristimantibacillus lignocellulolyticus</name>
    <dbReference type="NCBI Taxonomy" id="2994561"/>
    <lineage>
        <taxon>Bacteria</taxon>
        <taxon>Bacillati</taxon>
        <taxon>Bacillota</taxon>
        <taxon>Bacilli</taxon>
        <taxon>Bacillales</taxon>
        <taxon>Paenibacillaceae</taxon>
        <taxon>Candidatus Pristimantibacillus</taxon>
    </lineage>
</organism>
<evidence type="ECO:0000313" key="3">
    <source>
        <dbReference type="Proteomes" id="UP001056756"/>
    </source>
</evidence>
<reference evidence="2" key="1">
    <citation type="submission" date="2022-05" db="EMBL/GenBank/DDBJ databases">
        <title>Novel bacterial taxa in a minimal lignocellulolytic consortium and its capacity to transform plastics disclosed by genome-resolved metagenomics.</title>
        <authorList>
            <person name="Rodriguez C.A.D."/>
            <person name="Diaz-Garcia L."/>
            <person name="Herrera K."/>
            <person name="Tarazona N.A."/>
            <person name="Sproer C."/>
            <person name="Overmann J."/>
            <person name="Jimenez D.J."/>
        </authorList>
    </citation>
    <scope>NUCLEOTIDE SEQUENCE</scope>
    <source>
        <strain evidence="2">MAG5</strain>
    </source>
</reference>
<keyword evidence="2" id="KW-0378">Hydrolase</keyword>
<dbReference type="InterPro" id="IPR000073">
    <property type="entry name" value="AB_hydrolase_1"/>
</dbReference>
<dbReference type="AlphaFoldDB" id="A0A9J6ZCC7"/>
<dbReference type="InterPro" id="IPR029058">
    <property type="entry name" value="AB_hydrolase_fold"/>
</dbReference>
<name>A0A9J6ZCC7_9BACL</name>
<dbReference type="PANTHER" id="PTHR43798:SF27">
    <property type="entry name" value="HYDROLASE ALPHA_BETA HYDROLASE FOLD FAMILY"/>
    <property type="match status" value="1"/>
</dbReference>
<gene>
    <name evidence="2" type="ORF">NAG76_16860</name>
</gene>
<dbReference type="EMBL" id="CP097899">
    <property type="protein sequence ID" value="URN93489.1"/>
    <property type="molecule type" value="Genomic_DNA"/>
</dbReference>
<dbReference type="Gene3D" id="3.40.50.1820">
    <property type="entry name" value="alpha/beta hydrolase"/>
    <property type="match status" value="1"/>
</dbReference>
<accession>A0A9J6ZCC7</accession>
<dbReference type="GO" id="GO:0016020">
    <property type="term" value="C:membrane"/>
    <property type="evidence" value="ECO:0007669"/>
    <property type="project" value="TreeGrafter"/>
</dbReference>
<dbReference type="Pfam" id="PF00561">
    <property type="entry name" value="Abhydrolase_1"/>
    <property type="match status" value="1"/>
</dbReference>
<proteinExistence type="predicted"/>